<sequence length="132" mass="13534">MPTFDSILVTGNQTIQQDLQVNGNQTIMGALNIVGNETVSGDMQINGNQSIVNSLATGGDVDAGGNVLAVGRLSASNQPALPSGVAAIQQVRHYILPVPNQPGLVLKGTDGLDYVVFIDVSSGTPSLAIHLA</sequence>
<accession>A0A089LJU6</accession>
<name>A0A089LJU6_PAEBO</name>
<dbReference type="KEGG" id="pbd:PBOR_22615"/>
<protein>
    <submittedName>
        <fullName evidence="1">Uncharacterized protein</fullName>
    </submittedName>
</protein>
<reference evidence="1" key="1">
    <citation type="submission" date="2014-08" db="EMBL/GenBank/DDBJ databases">
        <title>Comparative genomics of the Paenibacillus odorifer group.</title>
        <authorList>
            <person name="den Bakker H.C."/>
            <person name="Tsai Y.-C.Y.-C."/>
            <person name="Martin N."/>
            <person name="Korlach J."/>
            <person name="Wiedmann M."/>
        </authorList>
    </citation>
    <scope>NUCLEOTIDE SEQUENCE [LARGE SCALE GENOMIC DNA]</scope>
    <source>
        <strain evidence="1">DSM 13188</strain>
    </source>
</reference>
<dbReference type="OrthoDB" id="2647189at2"/>
<dbReference type="Proteomes" id="UP000029518">
    <property type="component" value="Chromosome"/>
</dbReference>
<evidence type="ECO:0000313" key="2">
    <source>
        <dbReference type="Proteomes" id="UP000029518"/>
    </source>
</evidence>
<dbReference type="EMBL" id="CP009285">
    <property type="protein sequence ID" value="AIQ59423.1"/>
    <property type="molecule type" value="Genomic_DNA"/>
</dbReference>
<proteinExistence type="predicted"/>
<gene>
    <name evidence="1" type="ORF">PBOR_22615</name>
</gene>
<keyword evidence="2" id="KW-1185">Reference proteome</keyword>
<organism evidence="1 2">
    <name type="scientific">Paenibacillus borealis</name>
    <dbReference type="NCBI Taxonomy" id="160799"/>
    <lineage>
        <taxon>Bacteria</taxon>
        <taxon>Bacillati</taxon>
        <taxon>Bacillota</taxon>
        <taxon>Bacilli</taxon>
        <taxon>Bacillales</taxon>
        <taxon>Paenibacillaceae</taxon>
        <taxon>Paenibacillus</taxon>
    </lineage>
</organism>
<dbReference type="AlphaFoldDB" id="A0A089LJU6"/>
<evidence type="ECO:0000313" key="1">
    <source>
        <dbReference type="EMBL" id="AIQ59423.1"/>
    </source>
</evidence>
<dbReference type="HOGENOM" id="CLU_1914998_0_0_9"/>